<dbReference type="AlphaFoldDB" id="A0A062V5W6"/>
<evidence type="ECO:0000313" key="2">
    <source>
        <dbReference type="Proteomes" id="UP000027153"/>
    </source>
</evidence>
<sequence>MSIMHEDFHNIVKNAANELKNQSIHCNKNMRELPEAQLEHEIDVEFRKNNHWAVVHPKYLPNNKKIGIGDLEIISLHNDRIFVEIKSTGFTHKDENMENRLGKTDTDRKDDYYKLKTLSLNVYKCTSLKGFWVWQYFFKTHKPKIEKLINKFNIVNLADFSGPYKYQDVMDIFKPPKNGKRMTLEKFLNVINISSMDTLISILPKIKQKDYSSHHFSILLITSEIK</sequence>
<name>A0A062V5W6_9EURY</name>
<protein>
    <submittedName>
        <fullName evidence="1">Uncharacterized protein</fullName>
    </submittedName>
</protein>
<organism evidence="1 2">
    <name type="scientific">Candidatus Methanoperedens nitratireducens</name>
    <dbReference type="NCBI Taxonomy" id="1392998"/>
    <lineage>
        <taxon>Archaea</taxon>
        <taxon>Methanobacteriati</taxon>
        <taxon>Methanobacteriota</taxon>
        <taxon>Stenosarchaea group</taxon>
        <taxon>Methanomicrobia</taxon>
        <taxon>Methanosarcinales</taxon>
        <taxon>ANME-2 cluster</taxon>
        <taxon>Candidatus Methanoperedentaceae</taxon>
        <taxon>Candidatus Methanoperedens</taxon>
    </lineage>
</organism>
<dbReference type="EMBL" id="JMIY01000004">
    <property type="protein sequence ID" value="KCZ71948.1"/>
    <property type="molecule type" value="Genomic_DNA"/>
</dbReference>
<evidence type="ECO:0000313" key="1">
    <source>
        <dbReference type="EMBL" id="KCZ71948.1"/>
    </source>
</evidence>
<keyword evidence="2" id="KW-1185">Reference proteome</keyword>
<gene>
    <name evidence="1" type="ORF">ANME2D_02005</name>
</gene>
<reference evidence="1 2" key="1">
    <citation type="journal article" date="2013" name="Nature">
        <title>Anaerobic oxidation of methane coupled to nitrate reduction in a novel archaeal lineage.</title>
        <authorList>
            <person name="Haroon M.F."/>
            <person name="Hu S."/>
            <person name="Shi Y."/>
            <person name="Imelfort M."/>
            <person name="Keller J."/>
            <person name="Hugenholtz P."/>
            <person name="Yuan Z."/>
            <person name="Tyson G.W."/>
        </authorList>
    </citation>
    <scope>NUCLEOTIDE SEQUENCE [LARGE SCALE GENOMIC DNA]</scope>
    <source>
        <strain evidence="1 2">ANME-2d</strain>
    </source>
</reference>
<proteinExistence type="predicted"/>
<dbReference type="Proteomes" id="UP000027153">
    <property type="component" value="Unassembled WGS sequence"/>
</dbReference>
<accession>A0A062V5W6</accession>
<comment type="caution">
    <text evidence="1">The sequence shown here is derived from an EMBL/GenBank/DDBJ whole genome shotgun (WGS) entry which is preliminary data.</text>
</comment>
<dbReference type="RefSeq" id="WP_048091027.1">
    <property type="nucleotide sequence ID" value="NZ_JMIY01000004.1"/>
</dbReference>